<dbReference type="CDD" id="cd01948">
    <property type="entry name" value="EAL"/>
    <property type="match status" value="1"/>
</dbReference>
<dbReference type="Gene3D" id="3.30.70.270">
    <property type="match status" value="1"/>
</dbReference>
<dbReference type="Gene3D" id="6.20.270.20">
    <property type="entry name" value="LapD/MoxY periplasmic domain"/>
    <property type="match status" value="1"/>
</dbReference>
<proteinExistence type="predicted"/>
<dbReference type="InterPro" id="IPR000160">
    <property type="entry name" value="GGDEF_dom"/>
</dbReference>
<gene>
    <name evidence="5" type="ORF">QWI16_07430</name>
</gene>
<dbReference type="Gene3D" id="3.30.110.200">
    <property type="match status" value="1"/>
</dbReference>
<accession>A0ABT8TD22</accession>
<dbReference type="PROSITE" id="PS50883">
    <property type="entry name" value="EAL"/>
    <property type="match status" value="1"/>
</dbReference>
<dbReference type="InterPro" id="IPR050706">
    <property type="entry name" value="Cyclic-di-GMP_PDE-like"/>
</dbReference>
<evidence type="ECO:0000256" key="1">
    <source>
        <dbReference type="SAM" id="Phobius"/>
    </source>
</evidence>
<feature type="transmembrane region" description="Helical" evidence="1">
    <location>
        <begin position="6"/>
        <end position="30"/>
    </location>
</feature>
<dbReference type="InterPro" id="IPR003660">
    <property type="entry name" value="HAMP_dom"/>
</dbReference>
<dbReference type="InterPro" id="IPR029787">
    <property type="entry name" value="Nucleotide_cyclase"/>
</dbReference>
<organism evidence="5 6">
    <name type="scientific">Gilvimarinus algae</name>
    <dbReference type="NCBI Taxonomy" id="3058037"/>
    <lineage>
        <taxon>Bacteria</taxon>
        <taxon>Pseudomonadati</taxon>
        <taxon>Pseudomonadota</taxon>
        <taxon>Gammaproteobacteria</taxon>
        <taxon>Cellvibrionales</taxon>
        <taxon>Cellvibrionaceae</taxon>
        <taxon>Gilvimarinus</taxon>
    </lineage>
</organism>
<name>A0ABT8TD22_9GAMM</name>
<sequence length="635" mass="71625">MSLIKQLWIGICLILMLALGGSFFISTLAARQYLEQQLHLKNIDNATSLALSMTQMEKDPVTLELLLAAQFDSGHYQRIRLLDPQGEVIAERQYHSRDEKRIPEWFDRFLSIDTQPGIAQIQDGWQQYGSLEVLSHSRYAKEELWASTKRLLQWLLLAALLSGLVGTIILKMITRPLGHVVRQAESIGQRHFVTSKEPRTREFRKLVRAMNTLSASVKSMLEKETQKLEKLRTASQQDDLTGLSNREHFLNLLDSVITREDSEQEVAVYLVRVLNLVELNQRFGRDKVDELLLGIAHALRSHLSRPEEFSGRLNGTDFALVSFGEQTLNEGSQLLREHLEQQLSSLVADPLQIGLPMAATDLQPGESRGQLLSRLDGLLARSEQRGNRGIMVHNVDRPGGAQRNLNDWRISITQSLADSGVDLGCYAVRAGSGSLIHWERPVRLFIDGIWQNAGFFVGWARRLGVLAEIDWQVVRFAINDIREHERDSAVNISESALCDLEFRTRVLDLLKYHPVEAARLWLEFPETCAVRQMPQLKQFSTQLRELGCKVGLEHVGLEFTQIRELEGIGLDYLKIDSAIIRQADKNTANHSFIQSLCAIGHSLGIVMIAEGVLNEPERQALDALNVDGYTGPGIE</sequence>
<dbReference type="EMBL" id="JAULRT010000047">
    <property type="protein sequence ID" value="MDO3382004.1"/>
    <property type="molecule type" value="Genomic_DNA"/>
</dbReference>
<comment type="caution">
    <text evidence="5">The sequence shown here is derived from an EMBL/GenBank/DDBJ whole genome shotgun (WGS) entry which is preliminary data.</text>
</comment>
<dbReference type="InterPro" id="IPR001633">
    <property type="entry name" value="EAL_dom"/>
</dbReference>
<keyword evidence="1" id="KW-0472">Membrane</keyword>
<feature type="domain" description="HAMP" evidence="3">
    <location>
        <begin position="171"/>
        <end position="222"/>
    </location>
</feature>
<dbReference type="InterPro" id="IPR032244">
    <property type="entry name" value="LapD_MoxY_N"/>
</dbReference>
<dbReference type="Pfam" id="PF00990">
    <property type="entry name" value="GGDEF"/>
    <property type="match status" value="1"/>
</dbReference>
<dbReference type="PANTHER" id="PTHR33121:SF23">
    <property type="entry name" value="CYCLIC DI-GMP PHOSPHODIESTERASE PDEB"/>
    <property type="match status" value="1"/>
</dbReference>
<dbReference type="SUPFAM" id="SSF55073">
    <property type="entry name" value="Nucleotide cyclase"/>
    <property type="match status" value="1"/>
</dbReference>
<dbReference type="PROSITE" id="PS50887">
    <property type="entry name" value="GGDEF"/>
    <property type="match status" value="1"/>
</dbReference>
<dbReference type="NCBIfam" id="TIGR00254">
    <property type="entry name" value="GGDEF"/>
    <property type="match status" value="1"/>
</dbReference>
<dbReference type="InterPro" id="IPR042461">
    <property type="entry name" value="LapD_MoxY_peri_C"/>
</dbReference>
<reference evidence="5" key="1">
    <citation type="submission" date="2023-07" db="EMBL/GenBank/DDBJ databases">
        <title>Gilvimarinus algae sp. nov., isolated from the surface of Kelp.</title>
        <authorList>
            <person name="Sun Y.Y."/>
            <person name="Gong Y."/>
            <person name="Du Z.J."/>
        </authorList>
    </citation>
    <scope>NUCLEOTIDE SEQUENCE</scope>
    <source>
        <strain evidence="5">SDUM040014</strain>
    </source>
</reference>
<dbReference type="SMART" id="SM00267">
    <property type="entry name" value="GGDEF"/>
    <property type="match status" value="1"/>
</dbReference>
<dbReference type="Pfam" id="PF16448">
    <property type="entry name" value="LapD_MoxY_N"/>
    <property type="match status" value="1"/>
</dbReference>
<keyword evidence="1" id="KW-1133">Transmembrane helix</keyword>
<dbReference type="SMART" id="SM00052">
    <property type="entry name" value="EAL"/>
    <property type="match status" value="1"/>
</dbReference>
<protein>
    <submittedName>
        <fullName evidence="5">LapD/MoxY N-terminal periplasmic domain-containing protein</fullName>
    </submittedName>
</protein>
<dbReference type="PROSITE" id="PS50885">
    <property type="entry name" value="HAMP"/>
    <property type="match status" value="1"/>
</dbReference>
<keyword evidence="1" id="KW-0812">Transmembrane</keyword>
<evidence type="ECO:0000259" key="4">
    <source>
        <dbReference type="PROSITE" id="PS50887"/>
    </source>
</evidence>
<dbReference type="Gene3D" id="3.20.20.450">
    <property type="entry name" value="EAL domain"/>
    <property type="match status" value="1"/>
</dbReference>
<evidence type="ECO:0000313" key="6">
    <source>
        <dbReference type="Proteomes" id="UP001168380"/>
    </source>
</evidence>
<dbReference type="InterPro" id="IPR035919">
    <property type="entry name" value="EAL_sf"/>
</dbReference>
<evidence type="ECO:0000259" key="3">
    <source>
        <dbReference type="PROSITE" id="PS50885"/>
    </source>
</evidence>
<dbReference type="SUPFAM" id="SSF141868">
    <property type="entry name" value="EAL domain-like"/>
    <property type="match status" value="1"/>
</dbReference>
<feature type="domain" description="GGDEF" evidence="4">
    <location>
        <begin position="264"/>
        <end position="395"/>
    </location>
</feature>
<dbReference type="Pfam" id="PF00563">
    <property type="entry name" value="EAL"/>
    <property type="match status" value="1"/>
</dbReference>
<keyword evidence="6" id="KW-1185">Reference proteome</keyword>
<evidence type="ECO:0000313" key="5">
    <source>
        <dbReference type="EMBL" id="MDO3382004.1"/>
    </source>
</evidence>
<dbReference type="PANTHER" id="PTHR33121">
    <property type="entry name" value="CYCLIC DI-GMP PHOSPHODIESTERASE PDEF"/>
    <property type="match status" value="1"/>
</dbReference>
<dbReference type="InterPro" id="IPR043128">
    <property type="entry name" value="Rev_trsase/Diguanyl_cyclase"/>
</dbReference>
<dbReference type="RefSeq" id="WP_302712158.1">
    <property type="nucleotide sequence ID" value="NZ_JAULRT010000047.1"/>
</dbReference>
<evidence type="ECO:0000259" key="2">
    <source>
        <dbReference type="PROSITE" id="PS50883"/>
    </source>
</evidence>
<dbReference type="Proteomes" id="UP001168380">
    <property type="component" value="Unassembled WGS sequence"/>
</dbReference>
<feature type="domain" description="EAL" evidence="2">
    <location>
        <begin position="394"/>
        <end position="635"/>
    </location>
</feature>